<dbReference type="Proteomes" id="UP000827718">
    <property type="component" value="Segment"/>
</dbReference>
<evidence type="ECO:0000313" key="2">
    <source>
        <dbReference type="Proteomes" id="UP000827718"/>
    </source>
</evidence>
<proteinExistence type="predicted"/>
<keyword evidence="2" id="KW-1185">Reference proteome</keyword>
<reference evidence="1 2" key="1">
    <citation type="submission" date="2020-10" db="EMBL/GenBank/DDBJ databases">
        <title>Genome sequence of Yersinia pseudotuberculosis phages.</title>
        <authorList>
            <person name="Hammerl J.A."/>
            <person name="Hertwig S."/>
        </authorList>
    </citation>
    <scope>NUCLEOTIDE SEQUENCE [LARGE SCALE GENOMIC DNA]</scope>
</reference>
<accession>A0AAE7TQB3</accession>
<gene>
    <name evidence="1" type="ORF">ORF076</name>
</gene>
<dbReference type="EMBL" id="MW147598">
    <property type="protein sequence ID" value="QQO90995.1"/>
    <property type="molecule type" value="Genomic_DNA"/>
</dbReference>
<protein>
    <submittedName>
        <fullName evidence="1">Tail fiber protein</fullName>
    </submittedName>
</protein>
<evidence type="ECO:0000313" key="1">
    <source>
        <dbReference type="EMBL" id="QQO90995.1"/>
    </source>
</evidence>
<sequence length="451" mass="49043">MAKGWSFGGLVAALKSAAFLNAGTARGEVITVGQKNAQIPTTAFVRNFNFNTYTFVNGEVLYVEMSSAVNVPPELQKWDLSSVSGAYVIVTVLGISDNSNATILVSHGQAARPPIMYYSQGPSGSRAYTAHAVMTCKSAGTTNINLLTGASDVGIYYQESDSVAGSAGGYPAAMAGTLEVLPTAYNVQQRYTSIYGNVWVRSRVLDTSQNWADWRELARVNQRDRVTEVGAIELYNGAPYIDFHHANSGLDYTARIIADSPDQLTLRGTGGAGFKLNLVGQYRGTTWSRGWGQETDGQVPYGVYGCEVAPDSWVPIVTLNTNTTGYGYGSWVSFGAYSRAANFSSPVISRRSDDGAVHNWMFGLDGNIDYTGNGGPFRFARENWADSSFLRDIRLASYQEAAAWGGYGFRDESGWVITAVINHTADELIDHVVRRKLQKYVNGAWYDSYSV</sequence>
<organism evidence="1 2">
    <name type="scientific">Yersinia phage PYps23T</name>
    <dbReference type="NCBI Taxonomy" id="2801356"/>
    <lineage>
        <taxon>Viruses</taxon>
        <taxon>Duplodnaviria</taxon>
        <taxon>Heunggongvirae</taxon>
        <taxon>Uroviricota</taxon>
        <taxon>Caudoviricetes</taxon>
        <taxon>Chaseviridae</taxon>
        <taxon>Cleopatravirinae</taxon>
        <taxon>Carltongylesvirus</taxon>
        <taxon>Carltongylesvirus PYps23T</taxon>
    </lineage>
</organism>
<dbReference type="CDD" id="cd19958">
    <property type="entry name" value="pyocin_knob"/>
    <property type="match status" value="1"/>
</dbReference>
<name>A0AAE7TQB3_9CAUD</name>